<evidence type="ECO:0000256" key="3">
    <source>
        <dbReference type="SAM" id="Coils"/>
    </source>
</evidence>
<gene>
    <name evidence="7" type="ORF">GCM10009098_08670</name>
</gene>
<dbReference type="Proteomes" id="UP001501169">
    <property type="component" value="Unassembled WGS sequence"/>
</dbReference>
<dbReference type="PANTHER" id="PTHR30386">
    <property type="entry name" value="MEMBRANE FUSION SUBUNIT OF EMRAB-TOLC MULTIDRUG EFFLUX PUMP"/>
    <property type="match status" value="1"/>
</dbReference>
<dbReference type="EMBL" id="BAAAEO010000001">
    <property type="protein sequence ID" value="GAA0543284.1"/>
    <property type="molecule type" value="Genomic_DNA"/>
</dbReference>
<feature type="domain" description="p-hydroxybenzoic acid efflux pump subunit AaeA-like beta-barrel" evidence="6">
    <location>
        <begin position="253"/>
        <end position="344"/>
    </location>
</feature>
<keyword evidence="8" id="KW-1185">Reference proteome</keyword>
<dbReference type="Pfam" id="PF25963">
    <property type="entry name" value="Beta-barrel_AAEA"/>
    <property type="match status" value="1"/>
</dbReference>
<dbReference type="PANTHER" id="PTHR30386:SF19">
    <property type="entry name" value="MULTIDRUG EXPORT PROTEIN EMRA-RELATED"/>
    <property type="match status" value="1"/>
</dbReference>
<dbReference type="Gene3D" id="2.40.30.170">
    <property type="match status" value="1"/>
</dbReference>
<evidence type="ECO:0000256" key="4">
    <source>
        <dbReference type="SAM" id="Phobius"/>
    </source>
</evidence>
<dbReference type="InterPro" id="IPR058634">
    <property type="entry name" value="AaeA-lik-b-barrel"/>
</dbReference>
<evidence type="ECO:0000313" key="8">
    <source>
        <dbReference type="Proteomes" id="UP001501169"/>
    </source>
</evidence>
<comment type="similarity">
    <text evidence="2">Belongs to the membrane fusion protein (MFP) (TC 8.A.1) family.</text>
</comment>
<evidence type="ECO:0000256" key="2">
    <source>
        <dbReference type="ARBA" id="ARBA00009477"/>
    </source>
</evidence>
<evidence type="ECO:0000313" key="7">
    <source>
        <dbReference type="EMBL" id="GAA0543284.1"/>
    </source>
</evidence>
<reference evidence="7 8" key="1">
    <citation type="journal article" date="2019" name="Int. J. Syst. Evol. Microbiol.">
        <title>The Global Catalogue of Microorganisms (GCM) 10K type strain sequencing project: providing services to taxonomists for standard genome sequencing and annotation.</title>
        <authorList>
            <consortium name="The Broad Institute Genomics Platform"/>
            <consortium name="The Broad Institute Genome Sequencing Center for Infectious Disease"/>
            <person name="Wu L."/>
            <person name="Ma J."/>
        </authorList>
    </citation>
    <scope>NUCLEOTIDE SEQUENCE [LARGE SCALE GENOMIC DNA]</scope>
    <source>
        <strain evidence="7 8">JCM 14331</strain>
    </source>
</reference>
<comment type="subcellular location">
    <subcellularLocation>
        <location evidence="1">Cell envelope</location>
    </subcellularLocation>
</comment>
<evidence type="ECO:0000256" key="1">
    <source>
        <dbReference type="ARBA" id="ARBA00004196"/>
    </source>
</evidence>
<evidence type="ECO:0000259" key="5">
    <source>
        <dbReference type="Pfam" id="PF25917"/>
    </source>
</evidence>
<accession>A0ABN1DHY2</accession>
<proteinExistence type="inferred from homology"/>
<dbReference type="SUPFAM" id="SSF111369">
    <property type="entry name" value="HlyD-like secretion proteins"/>
    <property type="match status" value="1"/>
</dbReference>
<keyword evidence="4" id="KW-1133">Transmembrane helix</keyword>
<name>A0ABN1DHY2_9GAMM</name>
<dbReference type="Pfam" id="PF25917">
    <property type="entry name" value="BSH_RND"/>
    <property type="match status" value="1"/>
</dbReference>
<feature type="transmembrane region" description="Helical" evidence="4">
    <location>
        <begin position="21"/>
        <end position="43"/>
    </location>
</feature>
<sequence length="357" mass="38443">MANSIISSPAETRLTKPNNRLIRRVFMLLLPALFAVGGVAAYLHGGRFISTDNAYIKADKVPVSARINGPVQDILVQENQQVNAGDILFTITPEPYLVARAKAQATLSQVRSDIAALKASYREKEAEIALAQTKYEFSKKQQARQADLLASHYVSANNYDDAEQTTAVSLQQIATLQQDLQRIAESLGGSVTLPTEQHPAFQAAQAELAKANLDVEYLAVRASMDGAVSKLPKPGQYLAAGATAATLVANQKLWIEANFTETDLTYMQPGQEVTVKVDTYPDQSWHGVVQSLSPATGAEFSIIPAQNATGNWVKITQRVPVRIALQPDASAAPLLAGLSAEVAVDTGHKRSLFGFSL</sequence>
<dbReference type="InterPro" id="IPR050739">
    <property type="entry name" value="MFP"/>
</dbReference>
<keyword evidence="4" id="KW-0812">Transmembrane</keyword>
<feature type="domain" description="Multidrug resistance protein MdtA-like barrel-sandwich hybrid" evidence="5">
    <location>
        <begin position="60"/>
        <end position="248"/>
    </location>
</feature>
<protein>
    <submittedName>
        <fullName evidence="7">HlyD family secretion protein</fullName>
    </submittedName>
</protein>
<keyword evidence="4" id="KW-0472">Membrane</keyword>
<feature type="coiled-coil region" evidence="3">
    <location>
        <begin position="107"/>
        <end position="141"/>
    </location>
</feature>
<dbReference type="InterPro" id="IPR058625">
    <property type="entry name" value="MdtA-like_BSH"/>
</dbReference>
<dbReference type="RefSeq" id="WP_226765355.1">
    <property type="nucleotide sequence ID" value="NZ_BAAAEO010000001.1"/>
</dbReference>
<evidence type="ECO:0000259" key="6">
    <source>
        <dbReference type="Pfam" id="PF25963"/>
    </source>
</evidence>
<dbReference type="Gene3D" id="2.40.50.100">
    <property type="match status" value="1"/>
</dbReference>
<comment type="caution">
    <text evidence="7">The sequence shown here is derived from an EMBL/GenBank/DDBJ whole genome shotgun (WGS) entry which is preliminary data.</text>
</comment>
<organism evidence="7 8">
    <name type="scientific">Rheinheimera aquimaris</name>
    <dbReference type="NCBI Taxonomy" id="412437"/>
    <lineage>
        <taxon>Bacteria</taxon>
        <taxon>Pseudomonadati</taxon>
        <taxon>Pseudomonadota</taxon>
        <taxon>Gammaproteobacteria</taxon>
        <taxon>Chromatiales</taxon>
        <taxon>Chromatiaceae</taxon>
        <taxon>Rheinheimera</taxon>
    </lineage>
</organism>
<keyword evidence="3" id="KW-0175">Coiled coil</keyword>